<dbReference type="Proteomes" id="UP001059617">
    <property type="component" value="Chromosome"/>
</dbReference>
<keyword evidence="1" id="KW-0472">Membrane</keyword>
<evidence type="ECO:0000313" key="2">
    <source>
        <dbReference type="EMBL" id="UWP85159.1"/>
    </source>
</evidence>
<name>A0ABY5W7D2_9ACTN</name>
<dbReference type="EMBL" id="CP073720">
    <property type="protein sequence ID" value="UWP85159.1"/>
    <property type="molecule type" value="Genomic_DNA"/>
</dbReference>
<gene>
    <name evidence="2" type="ORF">Dfulv_13385</name>
</gene>
<organism evidence="2 3">
    <name type="scientific">Dactylosporangium fulvum</name>
    <dbReference type="NCBI Taxonomy" id="53359"/>
    <lineage>
        <taxon>Bacteria</taxon>
        <taxon>Bacillati</taxon>
        <taxon>Actinomycetota</taxon>
        <taxon>Actinomycetes</taxon>
        <taxon>Micromonosporales</taxon>
        <taxon>Micromonosporaceae</taxon>
        <taxon>Dactylosporangium</taxon>
    </lineage>
</organism>
<keyword evidence="3" id="KW-1185">Reference proteome</keyword>
<keyword evidence="1" id="KW-1133">Transmembrane helix</keyword>
<reference evidence="2" key="1">
    <citation type="submission" date="2021-04" db="EMBL/GenBank/DDBJ databases">
        <authorList>
            <person name="Hartkoorn R.C."/>
            <person name="Beaudoing E."/>
            <person name="Hot D."/>
        </authorList>
    </citation>
    <scope>NUCLEOTIDE SEQUENCE</scope>
    <source>
        <strain evidence="2">NRRL B-16292</strain>
    </source>
</reference>
<keyword evidence="1" id="KW-0812">Transmembrane</keyword>
<sequence length="456" mass="47851">MRRLADSLDDIADQAKLYDVTDAAIRGARRRRRARAFERTALTVLVVVVLTGFTYSLLSFGGGRPGGGPGRQDGDPPAVVRLLLDSPTRGSLAGDTAYLGAVLDRIVDDPDSFGLPGDRARLRVLFAGDLPGGHRLVIVAGVTAAPLMINLTGKAGTPATRLKLVSWGDLEDPVVDGSSHAGPGEAGYVLLFGPDGYDVSVSSEPRYLADGTVQRSWAPEPAGYLVRDTTAMPRGLRVRMSRGDTVLYERAVPSYGRKAGTVDPNPLHGRGRPAPRAVQTAADALAYSTGLVGPEVHYVVLWSDNFPVEDPNGGGSGTGQIATVMAVTPDGGGPYITIATDTNQPPTARDHPTGTGVFGDPERALVVMRLPHWTQEMPDTIQIVAPPAAVRVDLLRAGAVVASTPLVNGVGRLDLAGPVELTVRAYDAQGAVVAERPFADVTVLPAGGYEPAIRGW</sequence>
<evidence type="ECO:0000256" key="1">
    <source>
        <dbReference type="SAM" id="Phobius"/>
    </source>
</evidence>
<reference evidence="2" key="2">
    <citation type="submission" date="2022-09" db="EMBL/GenBank/DDBJ databases">
        <title>Biosynthetic gene clusters of Dactylosporangioum fulvum.</title>
        <authorList>
            <person name="Caradec T."/>
        </authorList>
    </citation>
    <scope>NUCLEOTIDE SEQUENCE</scope>
    <source>
        <strain evidence="2">NRRL B-16292</strain>
    </source>
</reference>
<proteinExistence type="predicted"/>
<feature type="transmembrane region" description="Helical" evidence="1">
    <location>
        <begin position="36"/>
        <end position="58"/>
    </location>
</feature>
<dbReference type="RefSeq" id="WP_259863235.1">
    <property type="nucleotide sequence ID" value="NZ_BAAAST010000006.1"/>
</dbReference>
<protein>
    <submittedName>
        <fullName evidence="2">Uncharacterized protein</fullName>
    </submittedName>
</protein>
<accession>A0ABY5W7D2</accession>
<evidence type="ECO:0000313" key="3">
    <source>
        <dbReference type="Proteomes" id="UP001059617"/>
    </source>
</evidence>